<reference evidence="3" key="1">
    <citation type="journal article" date="2019" name="Int. J. Syst. Evol. Microbiol.">
        <title>The Global Catalogue of Microorganisms (GCM) 10K type strain sequencing project: providing services to taxonomists for standard genome sequencing and annotation.</title>
        <authorList>
            <consortium name="The Broad Institute Genomics Platform"/>
            <consortium name="The Broad Institute Genome Sequencing Center for Infectious Disease"/>
            <person name="Wu L."/>
            <person name="Ma J."/>
        </authorList>
    </citation>
    <scope>NUCLEOTIDE SEQUENCE [LARGE SCALE GENOMIC DNA]</scope>
    <source>
        <strain evidence="3">CGMCC 4.7367</strain>
    </source>
</reference>
<proteinExistence type="predicted"/>
<keyword evidence="1" id="KW-1133">Transmembrane helix</keyword>
<evidence type="ECO:0000256" key="1">
    <source>
        <dbReference type="SAM" id="Phobius"/>
    </source>
</evidence>
<dbReference type="Proteomes" id="UP000605568">
    <property type="component" value="Unassembled WGS sequence"/>
</dbReference>
<keyword evidence="1" id="KW-0472">Membrane</keyword>
<evidence type="ECO:0000313" key="3">
    <source>
        <dbReference type="Proteomes" id="UP000605568"/>
    </source>
</evidence>
<name>A0ABQ3MM79_9PSEU</name>
<accession>A0ABQ3MM79</accession>
<sequence length="85" mass="8224">MTCGPTSSSGTNPSVGSACPQHLATATAAPEFISLRTAVILLIAFVCGVVAGSLTFLAYGNAPGAVLAGLGAVAGALIVAHTLVR</sequence>
<organism evidence="2 3">
    <name type="scientific">Lentzea cavernae</name>
    <dbReference type="NCBI Taxonomy" id="2020703"/>
    <lineage>
        <taxon>Bacteria</taxon>
        <taxon>Bacillati</taxon>
        <taxon>Actinomycetota</taxon>
        <taxon>Actinomycetes</taxon>
        <taxon>Pseudonocardiales</taxon>
        <taxon>Pseudonocardiaceae</taxon>
        <taxon>Lentzea</taxon>
    </lineage>
</organism>
<comment type="caution">
    <text evidence="2">The sequence shown here is derived from an EMBL/GenBank/DDBJ whole genome shotgun (WGS) entry which is preliminary data.</text>
</comment>
<feature type="transmembrane region" description="Helical" evidence="1">
    <location>
        <begin position="65"/>
        <end position="84"/>
    </location>
</feature>
<dbReference type="EMBL" id="BNAR01000006">
    <property type="protein sequence ID" value="GHH43698.1"/>
    <property type="molecule type" value="Genomic_DNA"/>
</dbReference>
<evidence type="ECO:0000313" key="2">
    <source>
        <dbReference type="EMBL" id="GHH43698.1"/>
    </source>
</evidence>
<gene>
    <name evidence="2" type="ORF">GCM10017774_41680</name>
</gene>
<keyword evidence="3" id="KW-1185">Reference proteome</keyword>
<protein>
    <submittedName>
        <fullName evidence="2">Uncharacterized protein</fullName>
    </submittedName>
</protein>
<feature type="transmembrane region" description="Helical" evidence="1">
    <location>
        <begin position="38"/>
        <end position="59"/>
    </location>
</feature>
<keyword evidence="1" id="KW-0812">Transmembrane</keyword>